<evidence type="ECO:0000256" key="14">
    <source>
        <dbReference type="SAM" id="MobiDB-lite"/>
    </source>
</evidence>
<reference evidence="16" key="2">
    <citation type="submission" date="2025-08" db="UniProtKB">
        <authorList>
            <consortium name="Ensembl"/>
        </authorList>
    </citation>
    <scope>IDENTIFICATION</scope>
</reference>
<protein>
    <recommendedName>
        <fullName evidence="11">Myocardin</fullName>
    </recommendedName>
</protein>
<feature type="coiled-coil region" evidence="13">
    <location>
        <begin position="512"/>
        <end position="546"/>
    </location>
</feature>
<keyword evidence="5" id="KW-0805">Transcription regulation</keyword>
<feature type="compositionally biased region" description="Low complexity" evidence="14">
    <location>
        <begin position="327"/>
        <end position="343"/>
    </location>
</feature>
<feature type="region of interest" description="Disordered" evidence="14">
    <location>
        <begin position="321"/>
        <end position="362"/>
    </location>
</feature>
<dbReference type="AlphaFoldDB" id="A0A4X1SPM8"/>
<dbReference type="InterPro" id="IPR043451">
    <property type="entry name" value="Myocardin-like"/>
</dbReference>
<dbReference type="PROSITE" id="PS51073">
    <property type="entry name" value="RPEL"/>
    <property type="match status" value="1"/>
</dbReference>
<evidence type="ECO:0000313" key="17">
    <source>
        <dbReference type="Proteomes" id="UP000314985"/>
    </source>
</evidence>
<dbReference type="SMART" id="SM00707">
    <property type="entry name" value="RPEL"/>
    <property type="match status" value="3"/>
</dbReference>
<evidence type="ECO:0000259" key="15">
    <source>
        <dbReference type="PROSITE" id="PS50800"/>
    </source>
</evidence>
<dbReference type="PANTHER" id="PTHR22793">
    <property type="entry name" value="MYOCARDIN-RELATED TRANSCRIPTION FACTOR-RELATED"/>
    <property type="match status" value="1"/>
</dbReference>
<feature type="repeat" description="RPEL" evidence="12">
    <location>
        <begin position="103"/>
        <end position="128"/>
    </location>
</feature>
<dbReference type="Gene3D" id="6.10.150.10">
    <property type="match status" value="1"/>
</dbReference>
<evidence type="ECO:0000256" key="2">
    <source>
        <dbReference type="ARBA" id="ARBA00022553"/>
    </source>
</evidence>
<evidence type="ECO:0000256" key="12">
    <source>
        <dbReference type="PROSITE-ProRule" id="PRU00401"/>
    </source>
</evidence>
<evidence type="ECO:0000256" key="3">
    <source>
        <dbReference type="ARBA" id="ARBA00022737"/>
    </source>
</evidence>
<dbReference type="SUPFAM" id="SSF68906">
    <property type="entry name" value="SAP domain"/>
    <property type="match status" value="1"/>
</dbReference>
<dbReference type="GO" id="GO:0035051">
    <property type="term" value="P:cardiocyte differentiation"/>
    <property type="evidence" value="ECO:0007669"/>
    <property type="project" value="UniProtKB-ARBA"/>
</dbReference>
<dbReference type="InterPro" id="IPR036361">
    <property type="entry name" value="SAP_dom_sf"/>
</dbReference>
<sequence length="930" mass="100304">FPVLHSRISLLIHSKVLQLRLQQRRTQEQLANEGIIPPLRSPPAFHEQRRHLESDKAADTLKHKVRNRSDRGNVVKMHILQASSAERPVPAAQMKLKRARLADDLNEKIALRPGPLELVEKNILPVDCAVKEAIKGNQVSLSKSADAFAFEEDSSSDGLSPDQTRSEDLPGSAGSPLDTKAAETPLAGPRGTVQDLTLGSENERNDSAPQSGNQSDLGKQGLGPLGSPLPVHAAVKSKSLSDGKNRHKKPKDPKPKVKKLKYHQYIPPDQKAEKSPPPMDSAYARLLQQQQLFLQLQILSQQQQHRFSYPGIHQAQLKEPNEQMARNPNSSSAPLSSTPLSPAKNSFSGQTGVSSLKPGPLPSNLDDLKVSELRQQLRIRGLPVSGTKTALMDRLRPFQDCSGNPVPNFGDITTVTFPVTPSNALPSYQSSPSTSAFYHFGSTSSSPPISPASSDLSVAGSLPDTFNDASPSFGLHPSPVHACAEESLMSSLNGGSLPPELDGLDSEKDKMLVEKQKVINELTWKLQQEQRQVEELRMQLQKQKRGTCPEKKPLPFLAAPIKQEDAGSSCPFAPLPRAVKRQSNSSEEQPAAGDAARLRPLGNTHCAESSGQTNVLSSTFLSPQCSPQHSPFGAVKSPQHISLPPSPNNPYFLPASSGAPGEEHRVSSPVSSQVCTAQMVGLHSSDKAGPKFSNPSPTFSKSASAVSEITQPPSYEDAVKQQMTRSQQMDELLDVLIESGEMPADAREDHSCLQKVPKIPGSSRSPTAALPKPSATFDQASSGGQLAFDHYSNDSDEHLEVLLNSQSPLGKVSEVALLKIGSEEPAFDGMADGFSGKAAEELFNAHEILPGPLSPMHTQFSPSSVDSSGLPLGFTESPWESMEWLDLTPPSSTQGFSSLSTGGPSIFNIDFLDVTDLNLNSPMDLHLQQW</sequence>
<dbReference type="Ensembl" id="ENSSSCT00070004905.1">
    <property type="protein sequence ID" value="ENSSSCP00070003991.1"/>
    <property type="gene ID" value="ENSSSCG00070002596.1"/>
</dbReference>
<feature type="domain" description="SAP" evidence="15">
    <location>
        <begin position="365"/>
        <end position="399"/>
    </location>
</feature>
<dbReference type="Pfam" id="PF02755">
    <property type="entry name" value="RPEL"/>
    <property type="match status" value="1"/>
</dbReference>
<feature type="compositionally biased region" description="Polar residues" evidence="14">
    <location>
        <begin position="207"/>
        <end position="217"/>
    </location>
</feature>
<dbReference type="Pfam" id="PF02037">
    <property type="entry name" value="SAP"/>
    <property type="match status" value="1"/>
</dbReference>
<keyword evidence="8" id="KW-0804">Transcription</keyword>
<feature type="compositionally biased region" description="Basic residues" evidence="14">
    <location>
        <begin position="245"/>
        <end position="262"/>
    </location>
</feature>
<keyword evidence="3" id="KW-0677">Repeat</keyword>
<evidence type="ECO:0000256" key="7">
    <source>
        <dbReference type="ARBA" id="ARBA00023159"/>
    </source>
</evidence>
<name>A0A4X1SPM8_PIG</name>
<evidence type="ECO:0000256" key="9">
    <source>
        <dbReference type="ARBA" id="ARBA00023242"/>
    </source>
</evidence>
<dbReference type="GO" id="GO:0051147">
    <property type="term" value="P:regulation of muscle cell differentiation"/>
    <property type="evidence" value="ECO:0007669"/>
    <property type="project" value="UniProtKB-ARBA"/>
</dbReference>
<feature type="region of interest" description="Disordered" evidence="14">
    <location>
        <begin position="151"/>
        <end position="279"/>
    </location>
</feature>
<dbReference type="InterPro" id="IPR004018">
    <property type="entry name" value="RPEL_repeat"/>
</dbReference>
<evidence type="ECO:0000256" key="13">
    <source>
        <dbReference type="SAM" id="Coils"/>
    </source>
</evidence>
<evidence type="ECO:0000256" key="4">
    <source>
        <dbReference type="ARBA" id="ARBA00022843"/>
    </source>
</evidence>
<dbReference type="Proteomes" id="UP000314985">
    <property type="component" value="Chromosome 12"/>
</dbReference>
<dbReference type="GO" id="GO:0045944">
    <property type="term" value="P:positive regulation of transcription by RNA polymerase II"/>
    <property type="evidence" value="ECO:0007669"/>
    <property type="project" value="UniProtKB-ARBA"/>
</dbReference>
<dbReference type="InterPro" id="IPR003034">
    <property type="entry name" value="SAP_dom"/>
</dbReference>
<evidence type="ECO:0000256" key="5">
    <source>
        <dbReference type="ARBA" id="ARBA00023015"/>
    </source>
</evidence>
<feature type="region of interest" description="Disordered" evidence="14">
    <location>
        <begin position="756"/>
        <end position="791"/>
    </location>
</feature>
<organism evidence="16 17">
    <name type="scientific">Sus scrofa</name>
    <name type="common">Pig</name>
    <dbReference type="NCBI Taxonomy" id="9823"/>
    <lineage>
        <taxon>Eukaryota</taxon>
        <taxon>Metazoa</taxon>
        <taxon>Chordata</taxon>
        <taxon>Craniata</taxon>
        <taxon>Vertebrata</taxon>
        <taxon>Euteleostomi</taxon>
        <taxon>Mammalia</taxon>
        <taxon>Eutheria</taxon>
        <taxon>Laurasiatheria</taxon>
        <taxon>Artiodactyla</taxon>
        <taxon>Suina</taxon>
        <taxon>Suidae</taxon>
        <taxon>Sus</taxon>
    </lineage>
</organism>
<dbReference type="PROSITE" id="PS50800">
    <property type="entry name" value="SAP"/>
    <property type="match status" value="1"/>
</dbReference>
<dbReference type="FunFam" id="1.10.720.30:FF:000008">
    <property type="entry name" value="Myocardin"/>
    <property type="match status" value="1"/>
</dbReference>
<evidence type="ECO:0000256" key="6">
    <source>
        <dbReference type="ARBA" id="ARBA00023054"/>
    </source>
</evidence>
<comment type="function">
    <text evidence="10">Smooth muscle cells (SM) and cardiac muscle cells-specific transcriptional factor which uses the canonical single or multiple CArG boxes DNA sequence. Acts as a cofactor of serum response factor (SRF) with the potential to modulate SRF-target genes. Plays a crucial role in cardiogenesis, urinary bladder development, and differentiation of the smooth muscle cell lineage (myogenesis). Positively regulates the transcription of genes involved in vascular smooth muscle contraction.</text>
</comment>
<feature type="region of interest" description="Disordered" evidence="14">
    <location>
        <begin position="627"/>
        <end position="669"/>
    </location>
</feature>
<evidence type="ECO:0000313" key="16">
    <source>
        <dbReference type="Ensembl" id="ENSSSCP00070003991.1"/>
    </source>
</evidence>
<keyword evidence="6 13" id="KW-0175">Coiled coil</keyword>
<feature type="region of interest" description="Disordered" evidence="14">
    <location>
        <begin position="565"/>
        <end position="610"/>
    </location>
</feature>
<evidence type="ECO:0000256" key="11">
    <source>
        <dbReference type="ARBA" id="ARBA00069373"/>
    </source>
</evidence>
<reference evidence="16 17" key="1">
    <citation type="submission" date="2017-08" db="EMBL/GenBank/DDBJ databases">
        <title>USMARCv1.0.</title>
        <authorList>
            <person name="Hannum G.I."/>
            <person name="Koren S."/>
            <person name="Schroeder S.G."/>
            <person name="Chin S.C."/>
            <person name="Nonneman D.J."/>
            <person name="Becker S.A."/>
            <person name="Rosen B.D."/>
            <person name="Bickhart D.M."/>
            <person name="Putnam N.H."/>
            <person name="Green R.E."/>
            <person name="Tuggle C.K."/>
            <person name="Liu H."/>
            <person name="Rohrer G.A."/>
            <person name="Warr A."/>
            <person name="Hall R."/>
            <person name="Kim K."/>
            <person name="Hume D.A."/>
            <person name="Talbot R."/>
            <person name="Chow W."/>
            <person name="Howe K."/>
            <person name="Schwartz A.S."/>
            <person name="Watson M."/>
            <person name="Archibald A.L."/>
            <person name="Phillippy A.M."/>
            <person name="Smith T.P.L."/>
        </authorList>
    </citation>
    <scope>NUCLEOTIDE SEQUENCE [LARGE SCALE GENOMIC DNA]</scope>
</reference>
<keyword evidence="9" id="KW-0539">Nucleus</keyword>
<dbReference type="Gene3D" id="1.10.720.30">
    <property type="entry name" value="SAP domain"/>
    <property type="match status" value="1"/>
</dbReference>
<evidence type="ECO:0000256" key="8">
    <source>
        <dbReference type="ARBA" id="ARBA00023163"/>
    </source>
</evidence>
<dbReference type="GO" id="GO:0051145">
    <property type="term" value="P:smooth muscle cell differentiation"/>
    <property type="evidence" value="ECO:0007669"/>
    <property type="project" value="UniProtKB-ARBA"/>
</dbReference>
<dbReference type="GO" id="GO:0005634">
    <property type="term" value="C:nucleus"/>
    <property type="evidence" value="ECO:0007669"/>
    <property type="project" value="UniProtKB-SubCell"/>
</dbReference>
<keyword evidence="4" id="KW-0832">Ubl conjugation</keyword>
<keyword evidence="7" id="KW-0010">Activator</keyword>
<dbReference type="PANTHER" id="PTHR22793:SF11">
    <property type="entry name" value="MYOCARDIN"/>
    <property type="match status" value="1"/>
</dbReference>
<keyword evidence="2" id="KW-0597">Phosphoprotein</keyword>
<comment type="subcellular location">
    <subcellularLocation>
        <location evidence="1">Nucleus</location>
    </subcellularLocation>
</comment>
<evidence type="ECO:0000256" key="10">
    <source>
        <dbReference type="ARBA" id="ARBA00057404"/>
    </source>
</evidence>
<proteinExistence type="predicted"/>
<accession>A0A4X1SPM8</accession>
<feature type="compositionally biased region" description="Polar residues" evidence="14">
    <location>
        <begin position="344"/>
        <end position="354"/>
    </location>
</feature>
<evidence type="ECO:0000256" key="1">
    <source>
        <dbReference type="ARBA" id="ARBA00004123"/>
    </source>
</evidence>
<dbReference type="Gene3D" id="6.10.140.2040">
    <property type="match status" value="1"/>
</dbReference>
<gene>
    <name evidence="16" type="primary">MYOCD</name>
</gene>
<dbReference type="SMART" id="SM00513">
    <property type="entry name" value="SAP"/>
    <property type="match status" value="1"/>
</dbReference>